<reference evidence="4" key="1">
    <citation type="submission" date="2020-11" db="EMBL/GenBank/DDBJ databases">
        <authorList>
            <person name="Tran Van P."/>
        </authorList>
    </citation>
    <scope>NUCLEOTIDE SEQUENCE</scope>
</reference>
<keyword evidence="5" id="KW-1185">Reference proteome</keyword>
<dbReference type="SUPFAM" id="SSF53756">
    <property type="entry name" value="UDP-Glycosyltransferase/glycogen phosphorylase"/>
    <property type="match status" value="1"/>
</dbReference>
<name>A0A7R9PWY7_9ACAR</name>
<dbReference type="EMBL" id="OC856621">
    <property type="protein sequence ID" value="CAD7624027.1"/>
    <property type="molecule type" value="Genomic_DNA"/>
</dbReference>
<dbReference type="Pfam" id="PF00201">
    <property type="entry name" value="UDPGT"/>
    <property type="match status" value="1"/>
</dbReference>
<dbReference type="Proteomes" id="UP000759131">
    <property type="component" value="Unassembled WGS sequence"/>
</dbReference>
<evidence type="ECO:0000313" key="4">
    <source>
        <dbReference type="EMBL" id="CAD7624027.1"/>
    </source>
</evidence>
<keyword evidence="3" id="KW-0808">Transferase</keyword>
<dbReference type="EMBL" id="CAJPIZ010002046">
    <property type="protein sequence ID" value="CAG2104457.1"/>
    <property type="molecule type" value="Genomic_DNA"/>
</dbReference>
<proteinExistence type="inferred from homology"/>
<gene>
    <name evidence="4" type="ORF">OSB1V03_LOCUS4474</name>
</gene>
<evidence type="ECO:0000256" key="1">
    <source>
        <dbReference type="ARBA" id="ARBA00009995"/>
    </source>
</evidence>
<accession>A0A7R9PWY7</accession>
<evidence type="ECO:0000313" key="5">
    <source>
        <dbReference type="Proteomes" id="UP000759131"/>
    </source>
</evidence>
<sequence>MDHNLTVLFVPIDAVGHVNACVGIAEVLIQAGHRVVFVVSDQWRGRLTKYGIQEILLTEEGRDGSVDPGREWAERFVSDGVIKKGATALDNMINVMQNTMPYLFERQVLLDKKLESLLPTIKPDVMFLDQLIELPSVLKSKIPWVLVNSCNPLYHFYSDELPPAISDNMWGEGSVPQIQVLPLVDLVITHGGNNTVTETMYFGKPMIVLPLLGDQWDNAQRVEDKGFGIRLDAYKCSEEELLNAIQSLLNNKELNEMLLKISQRIQLDNSIASLPEMIEKLVAKMDINNN</sequence>
<dbReference type="OrthoDB" id="5835829at2759"/>
<dbReference type="InterPro" id="IPR002213">
    <property type="entry name" value="UDP_glucos_trans"/>
</dbReference>
<dbReference type="GO" id="GO:0008194">
    <property type="term" value="F:UDP-glycosyltransferase activity"/>
    <property type="evidence" value="ECO:0007669"/>
    <property type="project" value="InterPro"/>
</dbReference>
<comment type="similarity">
    <text evidence="1">Belongs to the UDP-glycosyltransferase family.</text>
</comment>
<protein>
    <recommendedName>
        <fullName evidence="6">UDP-glycosyltransferase</fullName>
    </recommendedName>
</protein>
<keyword evidence="2" id="KW-0328">Glycosyltransferase</keyword>
<dbReference type="CDD" id="cd03784">
    <property type="entry name" value="GT1_Gtf-like"/>
    <property type="match status" value="1"/>
</dbReference>
<dbReference type="Gene3D" id="3.40.50.2000">
    <property type="entry name" value="Glycogen Phosphorylase B"/>
    <property type="match status" value="2"/>
</dbReference>
<dbReference type="AlphaFoldDB" id="A0A7R9PWY7"/>
<evidence type="ECO:0008006" key="6">
    <source>
        <dbReference type="Google" id="ProtNLM"/>
    </source>
</evidence>
<evidence type="ECO:0000256" key="3">
    <source>
        <dbReference type="ARBA" id="ARBA00022679"/>
    </source>
</evidence>
<organism evidence="4">
    <name type="scientific">Medioppia subpectinata</name>
    <dbReference type="NCBI Taxonomy" id="1979941"/>
    <lineage>
        <taxon>Eukaryota</taxon>
        <taxon>Metazoa</taxon>
        <taxon>Ecdysozoa</taxon>
        <taxon>Arthropoda</taxon>
        <taxon>Chelicerata</taxon>
        <taxon>Arachnida</taxon>
        <taxon>Acari</taxon>
        <taxon>Acariformes</taxon>
        <taxon>Sarcoptiformes</taxon>
        <taxon>Oribatida</taxon>
        <taxon>Brachypylina</taxon>
        <taxon>Oppioidea</taxon>
        <taxon>Oppiidae</taxon>
        <taxon>Medioppia</taxon>
    </lineage>
</organism>
<dbReference type="InterPro" id="IPR050271">
    <property type="entry name" value="UDP-glycosyltransferase"/>
</dbReference>
<evidence type="ECO:0000256" key="2">
    <source>
        <dbReference type="ARBA" id="ARBA00022676"/>
    </source>
</evidence>
<dbReference type="PANTHER" id="PTHR48043">
    <property type="entry name" value="EG:EG0003.4 PROTEIN-RELATED"/>
    <property type="match status" value="1"/>
</dbReference>
<dbReference type="PANTHER" id="PTHR48043:SF145">
    <property type="entry name" value="FI06409P-RELATED"/>
    <property type="match status" value="1"/>
</dbReference>